<name>A0A372LZV9_9ACTN</name>
<proteinExistence type="predicted"/>
<evidence type="ECO:0000313" key="1">
    <source>
        <dbReference type="EMBL" id="RFU84171.1"/>
    </source>
</evidence>
<protein>
    <submittedName>
        <fullName evidence="1">Uncharacterized protein</fullName>
    </submittedName>
</protein>
<comment type="caution">
    <text evidence="1">The sequence shown here is derived from an EMBL/GenBank/DDBJ whole genome shotgun (WGS) entry which is preliminary data.</text>
</comment>
<sequence>MWQGQQQRQSGS</sequence>
<organism evidence="1 2">
    <name type="scientific">Streptomyces triticagri</name>
    <dbReference type="NCBI Taxonomy" id="2293568"/>
    <lineage>
        <taxon>Bacteria</taxon>
        <taxon>Bacillati</taxon>
        <taxon>Actinomycetota</taxon>
        <taxon>Actinomycetes</taxon>
        <taxon>Kitasatosporales</taxon>
        <taxon>Streptomycetaceae</taxon>
        <taxon>Streptomyces</taxon>
    </lineage>
</organism>
<dbReference type="Proteomes" id="UP000263094">
    <property type="component" value="Unassembled WGS sequence"/>
</dbReference>
<dbReference type="EMBL" id="QUAK01000124">
    <property type="protein sequence ID" value="RFU84171.1"/>
    <property type="molecule type" value="Genomic_DNA"/>
</dbReference>
<evidence type="ECO:0000313" key="2">
    <source>
        <dbReference type="Proteomes" id="UP000263094"/>
    </source>
</evidence>
<keyword evidence="2" id="KW-1185">Reference proteome</keyword>
<accession>A0A372LZV9</accession>
<reference evidence="1 2" key="1">
    <citation type="submission" date="2018-08" db="EMBL/GenBank/DDBJ databases">
        <title>Isolation, diversity and antifungal activity of Actinobacteria from wheat.</title>
        <authorList>
            <person name="Han C."/>
        </authorList>
    </citation>
    <scope>NUCLEOTIDE SEQUENCE [LARGE SCALE GENOMIC DNA]</scope>
    <source>
        <strain evidence="1 2">NEAU-YY421</strain>
    </source>
</reference>
<gene>
    <name evidence="1" type="ORF">DY218_24115</name>
</gene>